<accession>A0A8T0HGY5</accession>
<reference evidence="1 2" key="1">
    <citation type="submission" date="2020-06" db="EMBL/GenBank/DDBJ databases">
        <title>WGS assembly of Ceratodon purpureus strain R40.</title>
        <authorList>
            <person name="Carey S.B."/>
            <person name="Jenkins J."/>
            <person name="Shu S."/>
            <person name="Lovell J.T."/>
            <person name="Sreedasyam A."/>
            <person name="Maumus F."/>
            <person name="Tiley G.P."/>
            <person name="Fernandez-Pozo N."/>
            <person name="Barry K."/>
            <person name="Chen C."/>
            <person name="Wang M."/>
            <person name="Lipzen A."/>
            <person name="Daum C."/>
            <person name="Saski C.A."/>
            <person name="Payton A.C."/>
            <person name="Mcbreen J.C."/>
            <person name="Conrad R.E."/>
            <person name="Kollar L.M."/>
            <person name="Olsson S."/>
            <person name="Huttunen S."/>
            <person name="Landis J.B."/>
            <person name="Wickett N.J."/>
            <person name="Johnson M.G."/>
            <person name="Rensing S.A."/>
            <person name="Grimwood J."/>
            <person name="Schmutz J."/>
            <person name="Mcdaniel S.F."/>
        </authorList>
    </citation>
    <scope>NUCLEOTIDE SEQUENCE [LARGE SCALE GENOMIC DNA]</scope>
    <source>
        <strain evidence="1 2">R40</strain>
    </source>
</reference>
<evidence type="ECO:0000313" key="2">
    <source>
        <dbReference type="Proteomes" id="UP000822688"/>
    </source>
</evidence>
<name>A0A8T0HGY5_CERPU</name>
<evidence type="ECO:0000313" key="1">
    <source>
        <dbReference type="EMBL" id="KAG0568342.1"/>
    </source>
</evidence>
<protein>
    <submittedName>
        <fullName evidence="1">Uncharacterized protein</fullName>
    </submittedName>
</protein>
<organism evidence="1 2">
    <name type="scientific">Ceratodon purpureus</name>
    <name type="common">Fire moss</name>
    <name type="synonym">Dicranum purpureum</name>
    <dbReference type="NCBI Taxonomy" id="3225"/>
    <lineage>
        <taxon>Eukaryota</taxon>
        <taxon>Viridiplantae</taxon>
        <taxon>Streptophyta</taxon>
        <taxon>Embryophyta</taxon>
        <taxon>Bryophyta</taxon>
        <taxon>Bryophytina</taxon>
        <taxon>Bryopsida</taxon>
        <taxon>Dicranidae</taxon>
        <taxon>Pseudoditrichales</taxon>
        <taxon>Ditrichaceae</taxon>
        <taxon>Ceratodon</taxon>
    </lineage>
</organism>
<comment type="caution">
    <text evidence="1">The sequence shown here is derived from an EMBL/GenBank/DDBJ whole genome shotgun (WGS) entry which is preliminary data.</text>
</comment>
<gene>
    <name evidence="1" type="ORF">KC19_6G012600</name>
</gene>
<dbReference type="Proteomes" id="UP000822688">
    <property type="component" value="Chromosome 6"/>
</dbReference>
<sequence>MKRPANPTEYVVTSPSTLNFIRISSSIRVHQVLPVLAVVGNQILLRYPKPVKPRNDKISGECKVILDLDRRSGFTNLSTEHSAASAFHSNSRADRLDGAFLAAVVIKAAPKPTAK</sequence>
<keyword evidence="2" id="KW-1185">Reference proteome</keyword>
<dbReference type="EMBL" id="CM026427">
    <property type="protein sequence ID" value="KAG0568342.1"/>
    <property type="molecule type" value="Genomic_DNA"/>
</dbReference>
<proteinExistence type="predicted"/>
<dbReference type="AlphaFoldDB" id="A0A8T0HGY5"/>